<feature type="site" description="Important for catalytic activity" evidence="5">
    <location>
        <position position="110"/>
    </location>
</feature>
<evidence type="ECO:0000259" key="6">
    <source>
        <dbReference type="Pfam" id="PF01370"/>
    </source>
</evidence>
<dbReference type="EMBL" id="BAAAGE010000001">
    <property type="protein sequence ID" value="GAA0714296.1"/>
    <property type="molecule type" value="Genomic_DNA"/>
</dbReference>
<feature type="binding site" evidence="5">
    <location>
        <position position="180"/>
    </location>
    <ligand>
        <name>NADP(+)</name>
        <dbReference type="ChEBI" id="CHEBI:58349"/>
    </ligand>
</feature>
<organism evidence="7 8">
    <name type="scientific">Aquimarina litoralis</name>
    <dbReference type="NCBI Taxonomy" id="584605"/>
    <lineage>
        <taxon>Bacteria</taxon>
        <taxon>Pseudomonadati</taxon>
        <taxon>Bacteroidota</taxon>
        <taxon>Flavobacteriia</taxon>
        <taxon>Flavobacteriales</taxon>
        <taxon>Flavobacteriaceae</taxon>
        <taxon>Aquimarina</taxon>
    </lineage>
</organism>
<comment type="catalytic activity">
    <reaction evidence="5">
        <text>GDP-beta-L-fucose + NADP(+) = GDP-4-dehydro-alpha-D-rhamnose + NADPH + H(+)</text>
        <dbReference type="Rhea" id="RHEA:18885"/>
        <dbReference type="ChEBI" id="CHEBI:15378"/>
        <dbReference type="ChEBI" id="CHEBI:57273"/>
        <dbReference type="ChEBI" id="CHEBI:57783"/>
        <dbReference type="ChEBI" id="CHEBI:57964"/>
        <dbReference type="ChEBI" id="CHEBI:58349"/>
        <dbReference type="EC" id="1.1.1.271"/>
    </reaction>
</comment>
<comment type="caution">
    <text evidence="7">The sequence shown here is derived from an EMBL/GenBank/DDBJ whole genome shotgun (WGS) entry which is preliminary data.</text>
</comment>
<evidence type="ECO:0000256" key="1">
    <source>
        <dbReference type="ARBA" id="ARBA00005959"/>
    </source>
</evidence>
<reference evidence="7 8" key="1">
    <citation type="journal article" date="2019" name="Int. J. Syst. Evol. Microbiol.">
        <title>The Global Catalogue of Microorganisms (GCM) 10K type strain sequencing project: providing services to taxonomists for standard genome sequencing and annotation.</title>
        <authorList>
            <consortium name="The Broad Institute Genomics Platform"/>
            <consortium name="The Broad Institute Genome Sequencing Center for Infectious Disease"/>
            <person name="Wu L."/>
            <person name="Ma J."/>
        </authorList>
    </citation>
    <scope>NUCLEOTIDE SEQUENCE [LARGE SCALE GENOMIC DNA]</scope>
    <source>
        <strain evidence="7 8">JCM 15974</strain>
    </source>
</reference>
<accession>A0ABN1II60</accession>
<evidence type="ECO:0000256" key="2">
    <source>
        <dbReference type="ARBA" id="ARBA00022857"/>
    </source>
</evidence>
<feature type="binding site" evidence="5">
    <location>
        <position position="141"/>
    </location>
    <ligand>
        <name>NADP(+)</name>
        <dbReference type="ChEBI" id="CHEBI:58349"/>
    </ligand>
</feature>
<dbReference type="CDD" id="cd05239">
    <property type="entry name" value="GDP_FS_SDR_e"/>
    <property type="match status" value="1"/>
</dbReference>
<dbReference type="EC" id="1.1.1.271" evidence="5"/>
<dbReference type="SUPFAM" id="SSF51735">
    <property type="entry name" value="NAD(P)-binding Rossmann-fold domains"/>
    <property type="match status" value="1"/>
</dbReference>
<dbReference type="Gene3D" id="3.90.25.10">
    <property type="entry name" value="UDP-galactose 4-epimerase, domain 1"/>
    <property type="match status" value="1"/>
</dbReference>
<evidence type="ECO:0000256" key="4">
    <source>
        <dbReference type="ARBA" id="ARBA00023235"/>
    </source>
</evidence>
<evidence type="ECO:0000256" key="3">
    <source>
        <dbReference type="ARBA" id="ARBA00023002"/>
    </source>
</evidence>
<protein>
    <recommendedName>
        <fullName evidence="5">GDP-L-fucose synthase</fullName>
        <ecNumber evidence="5">1.1.1.271</ecNumber>
    </recommendedName>
    <alternativeName>
        <fullName evidence="5">GDP-4-keto-6-deoxy-D-mannose-3,5-epimerase-4-reductase</fullName>
    </alternativeName>
</protein>
<feature type="binding site" evidence="5">
    <location>
        <position position="188"/>
    </location>
    <ligand>
        <name>substrate</name>
    </ligand>
</feature>
<feature type="binding site" evidence="5">
    <location>
        <position position="203"/>
    </location>
    <ligand>
        <name>substrate</name>
    </ligand>
</feature>
<keyword evidence="5" id="KW-0511">Multifunctional enzyme</keyword>
<dbReference type="InterPro" id="IPR001509">
    <property type="entry name" value="Epimerase_deHydtase"/>
</dbReference>
<dbReference type="Pfam" id="PF01370">
    <property type="entry name" value="Epimerase"/>
    <property type="match status" value="1"/>
</dbReference>
<feature type="binding site" evidence="5">
    <location>
        <position position="270"/>
    </location>
    <ligand>
        <name>substrate</name>
    </ligand>
</feature>
<dbReference type="RefSeq" id="WP_343910605.1">
    <property type="nucleotide sequence ID" value="NZ_BAAAGE010000001.1"/>
</dbReference>
<dbReference type="InterPro" id="IPR028614">
    <property type="entry name" value="GDP_fucose/colitose_synth"/>
</dbReference>
<name>A0ABN1II60_9FLAO</name>
<dbReference type="Gene3D" id="3.40.50.720">
    <property type="entry name" value="NAD(P)-binding Rossmann-like Domain"/>
    <property type="match status" value="1"/>
</dbReference>
<feature type="active site" description="Proton donor/acceptor" evidence="5">
    <location>
        <position position="137"/>
    </location>
</feature>
<evidence type="ECO:0000256" key="5">
    <source>
        <dbReference type="HAMAP-Rule" id="MF_00956"/>
    </source>
</evidence>
<feature type="binding site" evidence="5">
    <location>
        <begin position="164"/>
        <end position="167"/>
    </location>
    <ligand>
        <name>NADP(+)</name>
        <dbReference type="ChEBI" id="CHEBI:58349"/>
    </ligand>
</feature>
<dbReference type="PANTHER" id="PTHR43238:SF1">
    <property type="entry name" value="GDP-L-FUCOSE SYNTHASE"/>
    <property type="match status" value="1"/>
</dbReference>
<keyword evidence="3 5" id="KW-0560">Oxidoreductase</keyword>
<gene>
    <name evidence="5" type="primary">fcl</name>
    <name evidence="7" type="ORF">GCM10009430_07270</name>
</gene>
<keyword evidence="2 5" id="KW-0521">NADP</keyword>
<comment type="pathway">
    <text evidence="5">Nucleotide-sugar biosynthesis; GDP-L-fucose biosynthesis via de novo pathway; GDP-L-fucose from GDP-alpha-D-mannose: step 2/2.</text>
</comment>
<dbReference type="InterPro" id="IPR036291">
    <property type="entry name" value="NAD(P)-bd_dom_sf"/>
</dbReference>
<evidence type="ECO:0000313" key="8">
    <source>
        <dbReference type="Proteomes" id="UP001501758"/>
    </source>
</evidence>
<dbReference type="Proteomes" id="UP001501758">
    <property type="component" value="Unassembled WGS sequence"/>
</dbReference>
<sequence length="309" mass="34706">MNINSKIYVAGHNGMVGSAIIRQLKKEGYTNIVVRSSSELDLKNQKAVNDFFIEEHPEYVFLAAAKVGGIGANIENPAIFLYDNLMINSNVIHAAYQSKVKKLLFLGSSCIYPRLSSQPMKEDYLLDGKLEPTNEGYALGKIIGIKLCEYYQKQYGCNFTSAMPPNLYGENDNFSPEHSHVIAALIRKFHEGKVQKSKEVIIWGTGSAKREFLYVDDAAEACLFLMKNYNTSDHINIGSGEDISIYDLAIVIKDVVGYEGEIVKDTSKPDGMPRKLMDNSRIASLGWNHKISLKEGIRKTYKFFLETYN</sequence>
<keyword evidence="8" id="KW-1185">Reference proteome</keyword>
<comment type="function">
    <text evidence="5">Catalyzes the two-step NADP-dependent conversion of GDP-4-dehydro-6-deoxy-D-mannose to GDP-fucose, involving an epimerase and a reductase reaction.</text>
</comment>
<feature type="domain" description="NAD-dependent epimerase/dehydratase" evidence="6">
    <location>
        <begin position="7"/>
        <end position="238"/>
    </location>
</feature>
<feature type="binding site" evidence="5">
    <location>
        <position position="210"/>
    </location>
    <ligand>
        <name>substrate</name>
    </ligand>
</feature>
<feature type="site" description="Important for catalytic activity" evidence="5">
    <location>
        <position position="108"/>
    </location>
</feature>
<proteinExistence type="inferred from homology"/>
<evidence type="ECO:0000313" key="7">
    <source>
        <dbReference type="EMBL" id="GAA0714296.1"/>
    </source>
</evidence>
<keyword evidence="4 5" id="KW-0413">Isomerase</keyword>
<dbReference type="HAMAP" id="MF_00956">
    <property type="entry name" value="GDP_fucose_synth"/>
    <property type="match status" value="1"/>
</dbReference>
<feature type="binding site" evidence="5">
    <location>
        <begin position="11"/>
        <end position="17"/>
    </location>
    <ligand>
        <name>NADP(+)</name>
        <dbReference type="ChEBI" id="CHEBI:58349"/>
    </ligand>
</feature>
<comment type="similarity">
    <text evidence="1 5">Belongs to the NAD(P)-dependent epimerase/dehydratase family. Fucose synthase subfamily.</text>
</comment>
<feature type="binding site" evidence="5">
    <location>
        <begin position="106"/>
        <end position="109"/>
    </location>
    <ligand>
        <name>NADP(+)</name>
        <dbReference type="ChEBI" id="CHEBI:58349"/>
    </ligand>
</feature>
<dbReference type="PANTHER" id="PTHR43238">
    <property type="entry name" value="GDP-L-FUCOSE SYNTHASE"/>
    <property type="match status" value="1"/>
</dbReference>